<feature type="compositionally biased region" description="Basic and acidic residues" evidence="1">
    <location>
        <begin position="70"/>
        <end position="87"/>
    </location>
</feature>
<feature type="region of interest" description="Disordered" evidence="1">
    <location>
        <begin position="56"/>
        <end position="88"/>
    </location>
</feature>
<dbReference type="AlphaFoldDB" id="A0AAV4NE95"/>
<proteinExistence type="predicted"/>
<reference evidence="2 3" key="1">
    <citation type="submission" date="2021-06" db="EMBL/GenBank/DDBJ databases">
        <title>Caerostris darwini draft genome.</title>
        <authorList>
            <person name="Kono N."/>
            <person name="Arakawa K."/>
        </authorList>
    </citation>
    <scope>NUCLEOTIDE SEQUENCE [LARGE SCALE GENOMIC DNA]</scope>
</reference>
<gene>
    <name evidence="2" type="ORF">CDAR_283861</name>
</gene>
<comment type="caution">
    <text evidence="2">The sequence shown here is derived from an EMBL/GenBank/DDBJ whole genome shotgun (WGS) entry which is preliminary data.</text>
</comment>
<evidence type="ECO:0000313" key="2">
    <source>
        <dbReference type="EMBL" id="GIX81717.1"/>
    </source>
</evidence>
<sequence length="120" mass="13803">MYSSPHVWKIVKKGTISPPKSSFRSRGGKLRERIATSITISRKLTQGWCQSHMFGKPPGILPSQFGINPRRWDTEDTHKEDTKDKASHTSKISMYSSLQIFFIRRINNMVISSVYLKIFS</sequence>
<evidence type="ECO:0000256" key="1">
    <source>
        <dbReference type="SAM" id="MobiDB-lite"/>
    </source>
</evidence>
<protein>
    <submittedName>
        <fullName evidence="2">Uncharacterized protein</fullName>
    </submittedName>
</protein>
<dbReference type="EMBL" id="BPLQ01001430">
    <property type="protein sequence ID" value="GIX81717.1"/>
    <property type="molecule type" value="Genomic_DNA"/>
</dbReference>
<name>A0AAV4NE95_9ARAC</name>
<evidence type="ECO:0000313" key="3">
    <source>
        <dbReference type="Proteomes" id="UP001054837"/>
    </source>
</evidence>
<keyword evidence="3" id="KW-1185">Reference proteome</keyword>
<dbReference type="Proteomes" id="UP001054837">
    <property type="component" value="Unassembled WGS sequence"/>
</dbReference>
<organism evidence="2 3">
    <name type="scientific">Caerostris darwini</name>
    <dbReference type="NCBI Taxonomy" id="1538125"/>
    <lineage>
        <taxon>Eukaryota</taxon>
        <taxon>Metazoa</taxon>
        <taxon>Ecdysozoa</taxon>
        <taxon>Arthropoda</taxon>
        <taxon>Chelicerata</taxon>
        <taxon>Arachnida</taxon>
        <taxon>Araneae</taxon>
        <taxon>Araneomorphae</taxon>
        <taxon>Entelegynae</taxon>
        <taxon>Araneoidea</taxon>
        <taxon>Araneidae</taxon>
        <taxon>Caerostris</taxon>
    </lineage>
</organism>
<accession>A0AAV4NE95</accession>